<reference evidence="13" key="1">
    <citation type="submission" date="2020-07" db="EMBL/GenBank/DDBJ databases">
        <authorList>
            <person name="Lin J."/>
        </authorList>
    </citation>
    <scope>NUCLEOTIDE SEQUENCE</scope>
</reference>
<dbReference type="Pfam" id="PF13393">
    <property type="entry name" value="tRNA-synt_His"/>
    <property type="match status" value="1"/>
</dbReference>
<accession>A0A6V7NNB6</accession>
<dbReference type="InterPro" id="IPR004154">
    <property type="entry name" value="Anticodon-bd"/>
</dbReference>
<keyword evidence="6" id="KW-0067">ATP-binding</keyword>
<dbReference type="FunFam" id="3.40.50.800:FF:000012">
    <property type="entry name" value="Histidine--tRNA ligase, cytoplasmic"/>
    <property type="match status" value="1"/>
</dbReference>
<comment type="similarity">
    <text evidence="1">Belongs to the class-II aminoacyl-tRNA synthetase family.</text>
</comment>
<dbReference type="Pfam" id="PF03129">
    <property type="entry name" value="HGTP_anticodon"/>
    <property type="match status" value="1"/>
</dbReference>
<dbReference type="CDD" id="cd00859">
    <property type="entry name" value="HisRS_anticodon"/>
    <property type="match status" value="1"/>
</dbReference>
<evidence type="ECO:0000256" key="8">
    <source>
        <dbReference type="ARBA" id="ARBA00023146"/>
    </source>
</evidence>
<organism evidence="13">
    <name type="scientific">Ananas comosus var. bracteatus</name>
    <name type="common">red pineapple</name>
    <dbReference type="NCBI Taxonomy" id="296719"/>
    <lineage>
        <taxon>Eukaryota</taxon>
        <taxon>Viridiplantae</taxon>
        <taxon>Streptophyta</taxon>
        <taxon>Embryophyta</taxon>
        <taxon>Tracheophyta</taxon>
        <taxon>Spermatophyta</taxon>
        <taxon>Magnoliopsida</taxon>
        <taxon>Liliopsida</taxon>
        <taxon>Poales</taxon>
        <taxon>Bromeliaceae</taxon>
        <taxon>Bromelioideae</taxon>
        <taxon>Ananas</taxon>
    </lineage>
</organism>
<dbReference type="FunFam" id="3.30.930.10:FF:000061">
    <property type="entry name" value="Histidine--tRNA ligase, cytoplasmic"/>
    <property type="match status" value="1"/>
</dbReference>
<dbReference type="EMBL" id="LR862140">
    <property type="protein sequence ID" value="CAD1819977.1"/>
    <property type="molecule type" value="Genomic_DNA"/>
</dbReference>
<feature type="binding site" evidence="11">
    <location>
        <position position="31"/>
    </location>
    <ligand>
        <name>L-histidine</name>
        <dbReference type="ChEBI" id="CHEBI:57595"/>
    </ligand>
</feature>
<dbReference type="Gene3D" id="3.30.930.10">
    <property type="entry name" value="Bira Bifunctional Protein, Domain 2"/>
    <property type="match status" value="1"/>
</dbReference>
<feature type="binding site" evidence="11">
    <location>
        <position position="186"/>
    </location>
    <ligand>
        <name>L-histidine</name>
        <dbReference type="ChEBI" id="CHEBI:57595"/>
    </ligand>
</feature>
<dbReference type="GO" id="GO:0004821">
    <property type="term" value="F:histidine-tRNA ligase activity"/>
    <property type="evidence" value="ECO:0007669"/>
    <property type="project" value="UniProtKB-EC"/>
</dbReference>
<evidence type="ECO:0000256" key="11">
    <source>
        <dbReference type="PIRSR" id="PIRSR001549-1"/>
    </source>
</evidence>
<keyword evidence="8" id="KW-0030">Aminoacyl-tRNA synthetase</keyword>
<feature type="binding site" evidence="11">
    <location>
        <position position="35"/>
    </location>
    <ligand>
        <name>L-histidine</name>
        <dbReference type="ChEBI" id="CHEBI:57595"/>
    </ligand>
</feature>
<dbReference type="SUPFAM" id="SSF55681">
    <property type="entry name" value="Class II aaRS and biotin synthetases"/>
    <property type="match status" value="1"/>
</dbReference>
<dbReference type="InterPro" id="IPR045864">
    <property type="entry name" value="aa-tRNA-synth_II/BPL/LPL"/>
</dbReference>
<dbReference type="CDD" id="cd00773">
    <property type="entry name" value="HisRS-like_core"/>
    <property type="match status" value="1"/>
</dbReference>
<dbReference type="InterPro" id="IPR036621">
    <property type="entry name" value="Anticodon-bd_dom_sf"/>
</dbReference>
<dbReference type="InterPro" id="IPR006195">
    <property type="entry name" value="aa-tRNA-synth_II"/>
</dbReference>
<evidence type="ECO:0000256" key="3">
    <source>
        <dbReference type="ARBA" id="ARBA00015302"/>
    </source>
</evidence>
<keyword evidence="4" id="KW-0436">Ligase</keyword>
<dbReference type="PANTHER" id="PTHR11476:SF7">
    <property type="entry name" value="HISTIDINE--TRNA LIGASE"/>
    <property type="match status" value="1"/>
</dbReference>
<evidence type="ECO:0000259" key="12">
    <source>
        <dbReference type="PROSITE" id="PS50862"/>
    </source>
</evidence>
<evidence type="ECO:0000256" key="10">
    <source>
        <dbReference type="ARBA" id="ARBA00047639"/>
    </source>
</evidence>
<dbReference type="InterPro" id="IPR004516">
    <property type="entry name" value="HisRS/HisZ"/>
</dbReference>
<dbReference type="InterPro" id="IPR033656">
    <property type="entry name" value="HisRS_anticodon"/>
</dbReference>
<evidence type="ECO:0000256" key="2">
    <source>
        <dbReference type="ARBA" id="ARBA00012815"/>
    </source>
</evidence>
<evidence type="ECO:0000256" key="6">
    <source>
        <dbReference type="ARBA" id="ARBA00022840"/>
    </source>
</evidence>
<dbReference type="PIRSF" id="PIRSF001549">
    <property type="entry name" value="His-tRNA_synth"/>
    <property type="match status" value="1"/>
</dbReference>
<name>A0A6V7NNB6_ANACO</name>
<evidence type="ECO:0000256" key="5">
    <source>
        <dbReference type="ARBA" id="ARBA00022741"/>
    </source>
</evidence>
<keyword evidence="7" id="KW-0648">Protein biosynthesis</keyword>
<dbReference type="Gene3D" id="3.40.50.800">
    <property type="entry name" value="Anticodon-binding domain"/>
    <property type="match status" value="1"/>
</dbReference>
<evidence type="ECO:0000256" key="4">
    <source>
        <dbReference type="ARBA" id="ARBA00022598"/>
    </source>
</evidence>
<feature type="binding site" evidence="11">
    <location>
        <begin position="190"/>
        <end position="191"/>
    </location>
    <ligand>
        <name>L-histidine</name>
        <dbReference type="ChEBI" id="CHEBI:57595"/>
    </ligand>
</feature>
<feature type="binding site" evidence="11">
    <location>
        <position position="17"/>
    </location>
    <ligand>
        <name>L-histidine</name>
        <dbReference type="ChEBI" id="CHEBI:57595"/>
    </ligand>
</feature>
<dbReference type="EC" id="6.1.1.21" evidence="2"/>
<comment type="catalytic activity">
    <reaction evidence="10">
        <text>tRNA(His) + L-histidine + ATP = L-histidyl-tRNA(His) + AMP + diphosphate + H(+)</text>
        <dbReference type="Rhea" id="RHEA:17313"/>
        <dbReference type="Rhea" id="RHEA-COMP:9665"/>
        <dbReference type="Rhea" id="RHEA-COMP:9689"/>
        <dbReference type="ChEBI" id="CHEBI:15378"/>
        <dbReference type="ChEBI" id="CHEBI:30616"/>
        <dbReference type="ChEBI" id="CHEBI:33019"/>
        <dbReference type="ChEBI" id="CHEBI:57595"/>
        <dbReference type="ChEBI" id="CHEBI:78442"/>
        <dbReference type="ChEBI" id="CHEBI:78527"/>
        <dbReference type="ChEBI" id="CHEBI:456215"/>
        <dbReference type="EC" id="6.1.1.21"/>
    </reaction>
</comment>
<evidence type="ECO:0000256" key="1">
    <source>
        <dbReference type="ARBA" id="ARBA00008226"/>
    </source>
</evidence>
<dbReference type="GO" id="GO:0006427">
    <property type="term" value="P:histidyl-tRNA aminoacylation"/>
    <property type="evidence" value="ECO:0007669"/>
    <property type="project" value="TreeGrafter"/>
</dbReference>
<dbReference type="GO" id="GO:0005829">
    <property type="term" value="C:cytosol"/>
    <property type="evidence" value="ECO:0007669"/>
    <property type="project" value="TreeGrafter"/>
</dbReference>
<dbReference type="SUPFAM" id="SSF52954">
    <property type="entry name" value="Class II aaRS ABD-related"/>
    <property type="match status" value="1"/>
</dbReference>
<evidence type="ECO:0000256" key="7">
    <source>
        <dbReference type="ARBA" id="ARBA00022917"/>
    </source>
</evidence>
<evidence type="ECO:0000313" key="13">
    <source>
        <dbReference type="EMBL" id="CAD1819977.1"/>
    </source>
</evidence>
<dbReference type="AlphaFoldDB" id="A0A6V7NNB6"/>
<protein>
    <recommendedName>
        <fullName evidence="3">Histidine--tRNA ligase, cytoplasmic</fullName>
        <ecNumber evidence="2">6.1.1.21</ecNumber>
    </recommendedName>
    <alternativeName>
        <fullName evidence="9">Histidyl-tRNA synthetase</fullName>
    </alternativeName>
</protein>
<dbReference type="GO" id="GO:0032543">
    <property type="term" value="P:mitochondrial translation"/>
    <property type="evidence" value="ECO:0007669"/>
    <property type="project" value="TreeGrafter"/>
</dbReference>
<feature type="domain" description="Aminoacyl-transfer RNA synthetases class-II family profile" evidence="12">
    <location>
        <begin position="10"/>
        <end position="243"/>
    </location>
</feature>
<keyword evidence="5" id="KW-0547">Nucleotide-binding</keyword>
<dbReference type="GO" id="GO:0005524">
    <property type="term" value="F:ATP binding"/>
    <property type="evidence" value="ECO:0007669"/>
    <property type="project" value="UniProtKB-KW"/>
</dbReference>
<proteinExistence type="inferred from homology"/>
<dbReference type="PANTHER" id="PTHR11476">
    <property type="entry name" value="HISTIDYL-TRNA SYNTHETASE"/>
    <property type="match status" value="1"/>
</dbReference>
<dbReference type="GO" id="GO:0005739">
    <property type="term" value="C:mitochondrion"/>
    <property type="evidence" value="ECO:0007669"/>
    <property type="project" value="TreeGrafter"/>
</dbReference>
<dbReference type="GO" id="GO:0003723">
    <property type="term" value="F:RNA binding"/>
    <property type="evidence" value="ECO:0007669"/>
    <property type="project" value="TreeGrafter"/>
</dbReference>
<dbReference type="PROSITE" id="PS50862">
    <property type="entry name" value="AA_TRNA_LIGASE_II"/>
    <property type="match status" value="1"/>
</dbReference>
<gene>
    <name evidence="13" type="ORF">CB5_LOCUS3188</name>
</gene>
<evidence type="ECO:0000256" key="9">
    <source>
        <dbReference type="ARBA" id="ARBA00030619"/>
    </source>
</evidence>
<dbReference type="InterPro" id="IPR041715">
    <property type="entry name" value="HisRS-like_core"/>
</dbReference>
<sequence length="352" mass="39840">MNNISALKRYQIAKVYRRDNPSKGRYREFYQCDFDIAGQYEPMEPDFEVIKVLTELLDRLDIGTYEIKLNHRKLLDGMLEICGVPPEKFRTVCSSIDKLDKQTFEQIKKELVEEKGLAIETAEKIGTFVEKRGPPLEILSELKKEGSQFMENSGSVVALNELDILFKALEKSKCLDKVVFDLSLARGLDYYTGVIYEAVFKGATQVGSIAAGGRYDNLVGMFSGKQVPAVGVSLGIERVFTIMEQLEKDRNQVIRATETQVLVAILGKDLTLAAELVSELWKAKINAEFKLTKRVMNHITYAKQSGIPWMVLVGESELEKGIVKLKNIEANQEEEVPRKTFVEELQRRINSA</sequence>